<dbReference type="PANTHER" id="PTHR12277:SF64">
    <property type="entry name" value="SUPERFAMILY HYDROLASE, PUTATIVE (AFU_ORTHOLOGUE AFUA_3G01760)-RELATED"/>
    <property type="match status" value="1"/>
</dbReference>
<dbReference type="InterPro" id="IPR029058">
    <property type="entry name" value="AB_hydrolase_fold"/>
</dbReference>
<evidence type="ECO:0000313" key="2">
    <source>
        <dbReference type="EMBL" id="KAG5643725.1"/>
    </source>
</evidence>
<name>A0A9P7KCC3_9AGAR</name>
<evidence type="ECO:0000313" key="3">
    <source>
        <dbReference type="Proteomes" id="UP000775547"/>
    </source>
</evidence>
<dbReference type="Proteomes" id="UP000775547">
    <property type="component" value="Unassembled WGS sequence"/>
</dbReference>
<dbReference type="EMBL" id="JABCKV010000098">
    <property type="protein sequence ID" value="KAG5643725.1"/>
    <property type="molecule type" value="Genomic_DNA"/>
</dbReference>
<dbReference type="GO" id="GO:0016020">
    <property type="term" value="C:membrane"/>
    <property type="evidence" value="ECO:0007669"/>
    <property type="project" value="TreeGrafter"/>
</dbReference>
<dbReference type="SUPFAM" id="SSF53474">
    <property type="entry name" value="alpha/beta-Hydrolases"/>
    <property type="match status" value="1"/>
</dbReference>
<dbReference type="Gene3D" id="3.40.50.1820">
    <property type="entry name" value="alpha/beta hydrolase"/>
    <property type="match status" value="1"/>
</dbReference>
<dbReference type="PANTHER" id="PTHR12277">
    <property type="entry name" value="ALPHA/BETA HYDROLASE DOMAIN-CONTAINING PROTEIN"/>
    <property type="match status" value="1"/>
</dbReference>
<keyword evidence="3" id="KW-1185">Reference proteome</keyword>
<dbReference type="AlphaFoldDB" id="A0A9P7KCC3"/>
<reference evidence="2" key="1">
    <citation type="submission" date="2020-07" db="EMBL/GenBank/DDBJ databases">
        <authorList>
            <person name="Nieuwenhuis M."/>
            <person name="Van De Peppel L.J.J."/>
        </authorList>
    </citation>
    <scope>NUCLEOTIDE SEQUENCE</scope>
    <source>
        <strain evidence="2">AP01</strain>
        <tissue evidence="2">Mycelium</tissue>
    </source>
</reference>
<dbReference type="InterPro" id="IPR022742">
    <property type="entry name" value="Hydrolase_4"/>
</dbReference>
<organism evidence="2 3">
    <name type="scientific">Asterophora parasitica</name>
    <dbReference type="NCBI Taxonomy" id="117018"/>
    <lineage>
        <taxon>Eukaryota</taxon>
        <taxon>Fungi</taxon>
        <taxon>Dikarya</taxon>
        <taxon>Basidiomycota</taxon>
        <taxon>Agaricomycotina</taxon>
        <taxon>Agaricomycetes</taxon>
        <taxon>Agaricomycetidae</taxon>
        <taxon>Agaricales</taxon>
        <taxon>Tricholomatineae</taxon>
        <taxon>Lyophyllaceae</taxon>
        <taxon>Asterophora</taxon>
    </lineage>
</organism>
<comment type="caution">
    <text evidence="2">The sequence shown here is derived from an EMBL/GenBank/DDBJ whole genome shotgun (WGS) entry which is preliminary data.</text>
</comment>
<dbReference type="OrthoDB" id="10249433at2759"/>
<dbReference type="GO" id="GO:0008474">
    <property type="term" value="F:palmitoyl-(protein) hydrolase activity"/>
    <property type="evidence" value="ECO:0007669"/>
    <property type="project" value="TreeGrafter"/>
</dbReference>
<protein>
    <recommendedName>
        <fullName evidence="1">Serine aminopeptidase S33 domain-containing protein</fullName>
    </recommendedName>
</protein>
<sequence length="312" mass="34384">MGYAPLGARKERLQDVPSQYLQGLDCEEIRIQSSDNSARLSGLIVRPKGQSGTPNLVAIYFQGNAGNPLHRLPVFQALLSALRLPNINPAILAVAPRSYWTSTPKHPSQAGILSDYTTVLHHAAARFPSAHIVLYGHSLGGAVALCLLSKLKDTHVSTPPRIQGLILENPFASIPGMLVALYPQRWIPYRHLQSFVYDRWDALGALQTQEREGRTALSRLSKKMLVLVSEHDEVVPPEMGAQIVRAAMGSNAWPTRGTAVHGGPEDTRTQLVEIPGALHENAWNRPGWARAVRTYVRGILWEAEVESKREKV</sequence>
<accession>A0A9P7KCC3</accession>
<feature type="domain" description="Serine aminopeptidase S33" evidence="1">
    <location>
        <begin position="107"/>
        <end position="178"/>
    </location>
</feature>
<evidence type="ECO:0000259" key="1">
    <source>
        <dbReference type="Pfam" id="PF12146"/>
    </source>
</evidence>
<dbReference type="Pfam" id="PF12146">
    <property type="entry name" value="Hydrolase_4"/>
    <property type="match status" value="1"/>
</dbReference>
<proteinExistence type="predicted"/>
<gene>
    <name evidence="2" type="ORF">DXG03_009715</name>
</gene>
<reference evidence="2" key="2">
    <citation type="submission" date="2021-10" db="EMBL/GenBank/DDBJ databases">
        <title>Phylogenomics reveals ancestral predisposition of the termite-cultivated fungus Termitomyces towards a domesticated lifestyle.</title>
        <authorList>
            <person name="Auxier B."/>
            <person name="Grum-Grzhimaylo A."/>
            <person name="Cardenas M.E."/>
            <person name="Lodge J.D."/>
            <person name="Laessoe T."/>
            <person name="Pedersen O."/>
            <person name="Smith M.E."/>
            <person name="Kuyper T.W."/>
            <person name="Franco-Molano E.A."/>
            <person name="Baroni T.J."/>
            <person name="Aanen D.K."/>
        </authorList>
    </citation>
    <scope>NUCLEOTIDE SEQUENCE</scope>
    <source>
        <strain evidence="2">AP01</strain>
        <tissue evidence="2">Mycelium</tissue>
    </source>
</reference>